<dbReference type="Gene3D" id="3.90.920.10">
    <property type="entry name" value="DNA primase, PRIM domain"/>
    <property type="match status" value="1"/>
</dbReference>
<dbReference type="Proteomes" id="UP000011991">
    <property type="component" value="Unassembled WGS sequence"/>
</dbReference>
<dbReference type="AlphaFoldDB" id="M5RPS8"/>
<organism evidence="2 3">
    <name type="scientific">Rhodopirellula maiorica SM1</name>
    <dbReference type="NCBI Taxonomy" id="1265738"/>
    <lineage>
        <taxon>Bacteria</taxon>
        <taxon>Pseudomonadati</taxon>
        <taxon>Planctomycetota</taxon>
        <taxon>Planctomycetia</taxon>
        <taxon>Pirellulales</taxon>
        <taxon>Pirellulaceae</taxon>
        <taxon>Novipirellula</taxon>
    </lineage>
</organism>
<name>M5RPS8_9BACT</name>
<dbReference type="PANTHER" id="PTHR42705:SF2">
    <property type="entry name" value="BIFUNCTIONAL NON-HOMOLOGOUS END JOINING PROTEIN LIGD"/>
    <property type="match status" value="1"/>
</dbReference>
<protein>
    <submittedName>
        <fullName evidence="2">DNA primase, small subunit</fullName>
    </submittedName>
</protein>
<comment type="caution">
    <text evidence="2">The sequence shown here is derived from an EMBL/GenBank/DDBJ whole genome shotgun (WGS) entry which is preliminary data.</text>
</comment>
<dbReference type="CDD" id="cd04862">
    <property type="entry name" value="PaeLigD_Pol_like"/>
    <property type="match status" value="1"/>
</dbReference>
<dbReference type="NCBIfam" id="TIGR02778">
    <property type="entry name" value="ligD_pol"/>
    <property type="match status" value="1"/>
</dbReference>
<sequence length="308" mass="34144">MFADQSSNVPVAKDLASVLAPSRSIDFQIPGLTNPGRVLFPRDGITKRDAAAYLFQVNKWLLPHIVDRPISLLRCADGIDGEQFFQRHPGKGFPSEITTLSLDSEDEPLLAINDAEALLATAQISAIELHPWGCRSDDIENPDRIIIDLDPDEAVGWNVLVEAAFIVRSELESRDLKTFVKTTGGKGLHVVVPLTGQHTWQQVFEFSKLFATALAKLHPKRFVANMSKSRRQGKIFVDYHRNRRGATAIAAYSLRARPGASVSTPITWDELPMVNPGDFTLRTLPTRLAALRTDPWAGLESTEQRLAE</sequence>
<keyword evidence="3" id="KW-1185">Reference proteome</keyword>
<evidence type="ECO:0000313" key="2">
    <source>
        <dbReference type="EMBL" id="EMI21333.1"/>
    </source>
</evidence>
<dbReference type="PATRIC" id="fig|1265738.3.peg.1733"/>
<reference evidence="2 3" key="1">
    <citation type="journal article" date="2013" name="Mar. Genomics">
        <title>Expression of sulfatases in Rhodopirellula baltica and the diversity of sulfatases in the genus Rhodopirellula.</title>
        <authorList>
            <person name="Wegner C.E."/>
            <person name="Richter-Heitmann T."/>
            <person name="Klindworth A."/>
            <person name="Klockow C."/>
            <person name="Richter M."/>
            <person name="Achstetter T."/>
            <person name="Glockner F.O."/>
            <person name="Harder J."/>
        </authorList>
    </citation>
    <scope>NUCLEOTIDE SEQUENCE [LARGE SCALE GENOMIC DNA]</scope>
    <source>
        <strain evidence="2 3">SM1</strain>
    </source>
</reference>
<proteinExistence type="predicted"/>
<feature type="domain" description="DNA ligase D polymerase" evidence="1">
    <location>
        <begin position="46"/>
        <end position="296"/>
    </location>
</feature>
<dbReference type="InterPro" id="IPR014145">
    <property type="entry name" value="LigD_pol_dom"/>
</dbReference>
<dbReference type="InterPro" id="IPR052171">
    <property type="entry name" value="NHEJ_LigD"/>
</dbReference>
<dbReference type="Pfam" id="PF21686">
    <property type="entry name" value="LigD_Prim-Pol"/>
    <property type="match status" value="1"/>
</dbReference>
<dbReference type="EMBL" id="ANOG01000257">
    <property type="protein sequence ID" value="EMI21333.1"/>
    <property type="molecule type" value="Genomic_DNA"/>
</dbReference>
<dbReference type="InterPro" id="IPR033651">
    <property type="entry name" value="PaeLigD_Pol-like"/>
</dbReference>
<gene>
    <name evidence="2" type="ORF">RMSM_01738</name>
</gene>
<evidence type="ECO:0000313" key="3">
    <source>
        <dbReference type="Proteomes" id="UP000011991"/>
    </source>
</evidence>
<accession>M5RPS8</accession>
<dbReference type="PANTHER" id="PTHR42705">
    <property type="entry name" value="BIFUNCTIONAL NON-HOMOLOGOUS END JOINING PROTEIN LIGD"/>
    <property type="match status" value="1"/>
</dbReference>
<evidence type="ECO:0000259" key="1">
    <source>
        <dbReference type="Pfam" id="PF21686"/>
    </source>
</evidence>